<evidence type="ECO:0000256" key="1">
    <source>
        <dbReference type="ARBA" id="ARBA00004141"/>
    </source>
</evidence>
<comment type="subcellular location">
    <subcellularLocation>
        <location evidence="1">Membrane</location>
        <topology evidence="1">Multi-pass membrane protein</topology>
    </subcellularLocation>
</comment>
<dbReference type="EMBL" id="MRZV01001785">
    <property type="protein sequence ID" value="PIK35925.1"/>
    <property type="molecule type" value="Genomic_DNA"/>
</dbReference>
<gene>
    <name evidence="4" type="ORF">BSL78_27242</name>
</gene>
<dbReference type="GO" id="GO:0004888">
    <property type="term" value="F:transmembrane signaling receptor activity"/>
    <property type="evidence" value="ECO:0007669"/>
    <property type="project" value="InterPro"/>
</dbReference>
<dbReference type="PANTHER" id="PTHR18945">
    <property type="entry name" value="NEUROTRANSMITTER GATED ION CHANNEL"/>
    <property type="match status" value="1"/>
</dbReference>
<accession>A0A2G8JJL8</accession>
<dbReference type="InterPro" id="IPR006201">
    <property type="entry name" value="Neur_channel"/>
</dbReference>
<dbReference type="InterPro" id="IPR038050">
    <property type="entry name" value="Neuro_actylchol_rec"/>
</dbReference>
<dbReference type="Gene3D" id="1.20.58.390">
    <property type="entry name" value="Neurotransmitter-gated ion-channel transmembrane domain"/>
    <property type="match status" value="1"/>
</dbReference>
<dbReference type="SUPFAM" id="SSF63712">
    <property type="entry name" value="Nicotinic receptor ligand binding domain-like"/>
    <property type="match status" value="1"/>
</dbReference>
<feature type="transmembrane region" description="Helical" evidence="2">
    <location>
        <begin position="149"/>
        <end position="172"/>
    </location>
</feature>
<proteinExistence type="predicted"/>
<evidence type="ECO:0000313" key="5">
    <source>
        <dbReference type="Proteomes" id="UP000230750"/>
    </source>
</evidence>
<dbReference type="GO" id="GO:0005230">
    <property type="term" value="F:extracellular ligand-gated monoatomic ion channel activity"/>
    <property type="evidence" value="ECO:0007669"/>
    <property type="project" value="InterPro"/>
</dbReference>
<dbReference type="CDD" id="cd19051">
    <property type="entry name" value="LGIC_TM_cation"/>
    <property type="match status" value="1"/>
</dbReference>
<feature type="transmembrane region" description="Helical" evidence="2">
    <location>
        <begin position="85"/>
        <end position="108"/>
    </location>
</feature>
<keyword evidence="2" id="KW-1133">Transmembrane helix</keyword>
<dbReference type="SUPFAM" id="SSF90112">
    <property type="entry name" value="Neurotransmitter-gated ion-channel transmembrane pore"/>
    <property type="match status" value="1"/>
</dbReference>
<protein>
    <submittedName>
        <fullName evidence="4">Putative 5-hydroxytryptamine receptor 3A-like</fullName>
    </submittedName>
</protein>
<dbReference type="InterPro" id="IPR006029">
    <property type="entry name" value="Neurotrans-gated_channel_TM"/>
</dbReference>
<keyword evidence="5" id="KW-1185">Reference proteome</keyword>
<evidence type="ECO:0000313" key="4">
    <source>
        <dbReference type="EMBL" id="PIK35925.1"/>
    </source>
</evidence>
<evidence type="ECO:0000259" key="3">
    <source>
        <dbReference type="Pfam" id="PF02932"/>
    </source>
</evidence>
<keyword evidence="2" id="KW-0472">Membrane</keyword>
<comment type="caution">
    <text evidence="4">The sequence shown here is derived from an EMBL/GenBank/DDBJ whole genome shotgun (WGS) entry which is preliminary data.</text>
</comment>
<organism evidence="4 5">
    <name type="scientific">Stichopus japonicus</name>
    <name type="common">Sea cucumber</name>
    <dbReference type="NCBI Taxonomy" id="307972"/>
    <lineage>
        <taxon>Eukaryota</taxon>
        <taxon>Metazoa</taxon>
        <taxon>Echinodermata</taxon>
        <taxon>Eleutherozoa</taxon>
        <taxon>Echinozoa</taxon>
        <taxon>Holothuroidea</taxon>
        <taxon>Aspidochirotacea</taxon>
        <taxon>Aspidochirotida</taxon>
        <taxon>Stichopodidae</taxon>
        <taxon>Apostichopus</taxon>
    </lineage>
</organism>
<dbReference type="OrthoDB" id="5975154at2759"/>
<dbReference type="Pfam" id="PF02932">
    <property type="entry name" value="Neur_chan_memb"/>
    <property type="match status" value="1"/>
</dbReference>
<sequence>MDTIIYYFPFDTQTCLLSFSPENQSTKDMNFTATTSPQPSNIVSNQWELLSFSAANYQVDVESHETLQTYQGAVFFFTLKRDPNYYITTIVIPSTLLCLMSFATFLAPPDSGERIGLGVSMVLGLTVFQLLVTNILPTASKNGPLISSYLTNTFVLSCLAVPFSLFNIIIAYGDSKISVLKRPRFRKLLLETLPRLLFLTTYRERVQEEFGIVSKDSDIVTMATVEELPTNKVQPMQTIPATISETLSYQEKVNIIVGRHVRVVCYGVASLIKQYIAQQSGVGP</sequence>
<dbReference type="GO" id="GO:0016020">
    <property type="term" value="C:membrane"/>
    <property type="evidence" value="ECO:0007669"/>
    <property type="project" value="UniProtKB-SubCell"/>
</dbReference>
<name>A0A2G8JJL8_STIJA</name>
<dbReference type="Proteomes" id="UP000230750">
    <property type="component" value="Unassembled WGS sequence"/>
</dbReference>
<dbReference type="AlphaFoldDB" id="A0A2G8JJL8"/>
<dbReference type="InterPro" id="IPR036734">
    <property type="entry name" value="Neur_chan_lig-bd_sf"/>
</dbReference>
<dbReference type="InterPro" id="IPR036719">
    <property type="entry name" value="Neuro-gated_channel_TM_sf"/>
</dbReference>
<evidence type="ECO:0000256" key="2">
    <source>
        <dbReference type="SAM" id="Phobius"/>
    </source>
</evidence>
<feature type="domain" description="Neurotransmitter-gated ion-channel transmembrane" evidence="3">
    <location>
        <begin position="90"/>
        <end position="238"/>
    </location>
</feature>
<keyword evidence="4" id="KW-0675">Receptor</keyword>
<keyword evidence="2" id="KW-0812">Transmembrane</keyword>
<dbReference type="Gene3D" id="2.70.170.10">
    <property type="entry name" value="Neurotransmitter-gated ion-channel ligand-binding domain"/>
    <property type="match status" value="1"/>
</dbReference>
<dbReference type="STRING" id="307972.A0A2G8JJL8"/>
<feature type="transmembrane region" description="Helical" evidence="2">
    <location>
        <begin position="115"/>
        <end position="137"/>
    </location>
</feature>
<reference evidence="4 5" key="1">
    <citation type="journal article" date="2017" name="PLoS Biol.">
        <title>The sea cucumber genome provides insights into morphological evolution and visceral regeneration.</title>
        <authorList>
            <person name="Zhang X."/>
            <person name="Sun L."/>
            <person name="Yuan J."/>
            <person name="Sun Y."/>
            <person name="Gao Y."/>
            <person name="Zhang L."/>
            <person name="Li S."/>
            <person name="Dai H."/>
            <person name="Hamel J.F."/>
            <person name="Liu C."/>
            <person name="Yu Y."/>
            <person name="Liu S."/>
            <person name="Lin W."/>
            <person name="Guo K."/>
            <person name="Jin S."/>
            <person name="Xu P."/>
            <person name="Storey K.B."/>
            <person name="Huan P."/>
            <person name="Zhang T."/>
            <person name="Zhou Y."/>
            <person name="Zhang J."/>
            <person name="Lin C."/>
            <person name="Li X."/>
            <person name="Xing L."/>
            <person name="Huo D."/>
            <person name="Sun M."/>
            <person name="Wang L."/>
            <person name="Mercier A."/>
            <person name="Li F."/>
            <person name="Yang H."/>
            <person name="Xiang J."/>
        </authorList>
    </citation>
    <scope>NUCLEOTIDE SEQUENCE [LARGE SCALE GENOMIC DNA]</scope>
    <source>
        <strain evidence="4">Shaxun</strain>
        <tissue evidence="4">Muscle</tissue>
    </source>
</reference>